<dbReference type="Proteomes" id="UP000016368">
    <property type="component" value="Unassembled WGS sequence"/>
</dbReference>
<proteinExistence type="predicted"/>
<protein>
    <submittedName>
        <fullName evidence="2">Uncharacterized protein</fullName>
    </submittedName>
</protein>
<dbReference type="AlphaFoldDB" id="F3KS24"/>
<evidence type="ECO:0000313" key="3">
    <source>
        <dbReference type="Proteomes" id="UP000016368"/>
    </source>
</evidence>
<feature type="region of interest" description="Disordered" evidence="1">
    <location>
        <begin position="1"/>
        <end position="24"/>
    </location>
</feature>
<accession>F3KS24</accession>
<evidence type="ECO:0000256" key="1">
    <source>
        <dbReference type="SAM" id="MobiDB-lite"/>
    </source>
</evidence>
<dbReference type="EMBL" id="AEGR01000048">
    <property type="protein sequence ID" value="EGI77384.1"/>
    <property type="molecule type" value="Genomic_DNA"/>
</dbReference>
<keyword evidence="3" id="KW-1185">Reference proteome</keyword>
<name>F3KS24_9BURK</name>
<reference evidence="2 3" key="1">
    <citation type="journal article" date="2011" name="EMBO J.">
        <title>Structural diversity of bacterial flagellar motors.</title>
        <authorList>
            <person name="Chen S."/>
            <person name="Beeby M."/>
            <person name="Murphy G.E."/>
            <person name="Leadbetter J.R."/>
            <person name="Hendrixson D.R."/>
            <person name="Briegel A."/>
            <person name="Li Z."/>
            <person name="Shi J."/>
            <person name="Tocheva E.I."/>
            <person name="Muller A."/>
            <person name="Dobro M.J."/>
            <person name="Jensen G.J."/>
        </authorList>
    </citation>
    <scope>NUCLEOTIDE SEQUENCE [LARGE SCALE GENOMIC DNA]</scope>
    <source>
        <strain evidence="2 3">ATCC 19624</strain>
    </source>
</reference>
<evidence type="ECO:0000313" key="2">
    <source>
        <dbReference type="EMBL" id="EGI77384.1"/>
    </source>
</evidence>
<organism evidence="2 3">
    <name type="scientific">Hylemonella gracilis ATCC 19624</name>
    <dbReference type="NCBI Taxonomy" id="887062"/>
    <lineage>
        <taxon>Bacteria</taxon>
        <taxon>Pseudomonadati</taxon>
        <taxon>Pseudomonadota</taxon>
        <taxon>Betaproteobacteria</taxon>
        <taxon>Burkholderiales</taxon>
        <taxon>Comamonadaceae</taxon>
        <taxon>Hylemonella</taxon>
    </lineage>
</organism>
<sequence>MTTVLTEYSCGSRRESQKSSTPSQVLSLDDSRFFFVSNDDGRSMEHD</sequence>
<comment type="caution">
    <text evidence="2">The sequence shown here is derived from an EMBL/GenBank/DDBJ whole genome shotgun (WGS) entry which is preliminary data.</text>
</comment>
<gene>
    <name evidence="2" type="ORF">HGR_06266</name>
</gene>